<evidence type="ECO:0000256" key="2">
    <source>
        <dbReference type="SAM" id="MobiDB-lite"/>
    </source>
</evidence>
<accession>A0A4Y2SBB1</accession>
<dbReference type="Gene3D" id="4.10.60.10">
    <property type="entry name" value="Zinc finger, CCHC-type"/>
    <property type="match status" value="1"/>
</dbReference>
<dbReference type="InterPro" id="IPR006579">
    <property type="entry name" value="Pre_C2HC_dom"/>
</dbReference>
<dbReference type="GO" id="GO:0008270">
    <property type="term" value="F:zinc ion binding"/>
    <property type="evidence" value="ECO:0007669"/>
    <property type="project" value="InterPro"/>
</dbReference>
<feature type="coiled-coil region" evidence="1">
    <location>
        <begin position="665"/>
        <end position="695"/>
    </location>
</feature>
<comment type="caution">
    <text evidence="4">The sequence shown here is derived from an EMBL/GenBank/DDBJ whole genome shotgun (WGS) entry which is preliminary data.</text>
</comment>
<keyword evidence="5" id="KW-1185">Reference proteome</keyword>
<keyword evidence="4" id="KW-0548">Nucleotidyltransferase</keyword>
<dbReference type="InterPro" id="IPR001878">
    <property type="entry name" value="Znf_CCHC"/>
</dbReference>
<organism evidence="4 5">
    <name type="scientific">Araneus ventricosus</name>
    <name type="common">Orbweaver spider</name>
    <name type="synonym">Epeira ventricosa</name>
    <dbReference type="NCBI Taxonomy" id="182803"/>
    <lineage>
        <taxon>Eukaryota</taxon>
        <taxon>Metazoa</taxon>
        <taxon>Ecdysozoa</taxon>
        <taxon>Arthropoda</taxon>
        <taxon>Chelicerata</taxon>
        <taxon>Arachnida</taxon>
        <taxon>Araneae</taxon>
        <taxon>Araneomorphae</taxon>
        <taxon>Entelegynae</taxon>
        <taxon>Araneoidea</taxon>
        <taxon>Araneidae</taxon>
        <taxon>Araneus</taxon>
    </lineage>
</organism>
<dbReference type="SMART" id="SM00343">
    <property type="entry name" value="ZnF_C2HC"/>
    <property type="match status" value="3"/>
</dbReference>
<dbReference type="GO" id="GO:0003676">
    <property type="term" value="F:nucleic acid binding"/>
    <property type="evidence" value="ECO:0007669"/>
    <property type="project" value="InterPro"/>
</dbReference>
<dbReference type="Pfam" id="PF14529">
    <property type="entry name" value="Exo_endo_phos_2"/>
    <property type="match status" value="1"/>
</dbReference>
<dbReference type="Gene3D" id="3.60.10.10">
    <property type="entry name" value="Endonuclease/exonuclease/phosphatase"/>
    <property type="match status" value="1"/>
</dbReference>
<dbReference type="Pfam" id="PF07530">
    <property type="entry name" value="PRE_C2HC"/>
    <property type="match status" value="1"/>
</dbReference>
<evidence type="ECO:0000259" key="3">
    <source>
        <dbReference type="SMART" id="SM00343"/>
    </source>
</evidence>
<dbReference type="PANTHER" id="PTHR33273">
    <property type="entry name" value="DOMAIN-CONTAINING PROTEIN, PUTATIVE-RELATED"/>
    <property type="match status" value="1"/>
</dbReference>
<proteinExistence type="predicted"/>
<dbReference type="GO" id="GO:0003964">
    <property type="term" value="F:RNA-directed DNA polymerase activity"/>
    <property type="evidence" value="ECO:0007669"/>
    <property type="project" value="UniProtKB-KW"/>
</dbReference>
<dbReference type="InterPro" id="IPR005135">
    <property type="entry name" value="Endo/exonuclease/phosphatase"/>
</dbReference>
<protein>
    <submittedName>
        <fullName evidence="4">Putative RNA-directed DNA polymerase from transposon X-element</fullName>
    </submittedName>
</protein>
<feature type="domain" description="CCHC-type" evidence="3">
    <location>
        <begin position="271"/>
        <end position="287"/>
    </location>
</feature>
<evidence type="ECO:0000313" key="5">
    <source>
        <dbReference type="Proteomes" id="UP000499080"/>
    </source>
</evidence>
<evidence type="ECO:0000313" key="4">
    <source>
        <dbReference type="EMBL" id="GBN85518.1"/>
    </source>
</evidence>
<feature type="region of interest" description="Disordered" evidence="2">
    <location>
        <begin position="28"/>
        <end position="61"/>
    </location>
</feature>
<evidence type="ECO:0000256" key="1">
    <source>
        <dbReference type="SAM" id="Coils"/>
    </source>
</evidence>
<keyword evidence="1" id="KW-0175">Coiled coil</keyword>
<gene>
    <name evidence="4" type="primary">X-elementORF2_728</name>
    <name evidence="4" type="ORF">AVEN_244392_1</name>
</gene>
<dbReference type="PANTHER" id="PTHR33273:SF2">
    <property type="entry name" value="ENDONUCLEASE_EXONUCLEASE_PHOSPHATASE DOMAIN-CONTAINING PROTEIN"/>
    <property type="match status" value="1"/>
</dbReference>
<dbReference type="SUPFAM" id="SSF56219">
    <property type="entry name" value="DNase I-like"/>
    <property type="match status" value="1"/>
</dbReference>
<reference evidence="4 5" key="1">
    <citation type="journal article" date="2019" name="Sci. Rep.">
        <title>Orb-weaving spider Araneus ventricosus genome elucidates the spidroin gene catalogue.</title>
        <authorList>
            <person name="Kono N."/>
            <person name="Nakamura H."/>
            <person name="Ohtoshi R."/>
            <person name="Moran D.A.P."/>
            <person name="Shinohara A."/>
            <person name="Yoshida Y."/>
            <person name="Fujiwara M."/>
            <person name="Mori M."/>
            <person name="Tomita M."/>
            <person name="Arakawa K."/>
        </authorList>
    </citation>
    <scope>NUCLEOTIDE SEQUENCE [LARGE SCALE GENOMIC DNA]</scope>
</reference>
<dbReference type="EMBL" id="BGPR01020818">
    <property type="protein sequence ID" value="GBN85518.1"/>
    <property type="molecule type" value="Genomic_DNA"/>
</dbReference>
<feature type="domain" description="CCHC-type" evidence="3">
    <location>
        <begin position="290"/>
        <end position="305"/>
    </location>
</feature>
<dbReference type="Proteomes" id="UP000499080">
    <property type="component" value="Unassembled WGS sequence"/>
</dbReference>
<dbReference type="InterPro" id="IPR036691">
    <property type="entry name" value="Endo/exonu/phosph_ase_sf"/>
</dbReference>
<sequence>MNDSSSIIKDNSNNVDSVNEFSGTAAVDNSALNDVSNDKAKVNATHNNSRKRTASSEPVYSSSRIRVDKDGYIYPGKRNTVPLRNPNIFKNDVALDNKYANLAQLPVERELPPAPPKIQPLMVQNNNNYRETLKKLNDKFGNVKASLANEYIKVYPENAERHREMQKFCRENKINFYVIRPPSERPFKIVIKGVHPDTETDEIKKELEIAVPEIEIIKISSMKNIRSKKPMPMYMVELKKNGKEEKIFDLSIFMYFTVTVENYRKPPGATQCWNCNQFNHSSANCGYTTRCLKCGQEHKTSECTITTPQDNPTCINCGVVGHIASWRGCPAFPKIKPTKGQGVNYPRAQREFISSQYKRQENISYSQQAQKFLPRPDELHERRNNTPYPTGIGECIEQEFYGFCQGIKVMYDALKSIPNLIKSVSELTQLSTTEDKINHVIKALSSVANAVINKDPFTITSIYIPPYTDPTLFTIDLETLIQLGPNPIICGDFNAQHQIWGSPINTTRGKELVRFAQAVGIEILAPASPTRFGYNSATILDLALIKDFILPYEITSLPELYSDHNPIKLTFKLKFSTPHEKITSYTDWGKFQNYLRNHVEYKPYRISNEMDIEEAVRNFEKNLQEAHRFATKIVKKSTSTYIHPNIKNLIKTRNKTKKDWQTLRNSSIKTELNRIEKLIKKLEKESRQKDKTEELETLNPENGTLWTKAKIMRRKAQKIPALKGEFKLALSDPDKAETIAVSLEKQFSLNNLSHSETEEEVNESTNNFSPPINNNYQNDNINSIQPSEVIKIIKKLNIKKLVVVMASLIK</sequence>
<keyword evidence="4" id="KW-0695">RNA-directed DNA polymerase</keyword>
<dbReference type="AlphaFoldDB" id="A0A4Y2SBB1"/>
<keyword evidence="4" id="KW-0808">Transferase</keyword>
<dbReference type="OrthoDB" id="10035396at2759"/>
<feature type="domain" description="CCHC-type" evidence="3">
    <location>
        <begin position="313"/>
        <end position="331"/>
    </location>
</feature>
<name>A0A4Y2SBB1_ARAVE</name>